<proteinExistence type="predicted"/>
<dbReference type="RefSeq" id="WP_281806516.1">
    <property type="nucleotide sequence ID" value="NZ_BSEC01000004.1"/>
</dbReference>
<dbReference type="EMBL" id="BSEC01000004">
    <property type="protein sequence ID" value="GLI95635.1"/>
    <property type="molecule type" value="Genomic_DNA"/>
</dbReference>
<name>A0A9W6GZC9_9HYPH</name>
<evidence type="ECO:0000259" key="2">
    <source>
        <dbReference type="Pfam" id="PF18818"/>
    </source>
</evidence>
<organism evidence="3 4">
    <name type="scientific">Methylocystis echinoides</name>
    <dbReference type="NCBI Taxonomy" id="29468"/>
    <lineage>
        <taxon>Bacteria</taxon>
        <taxon>Pseudomonadati</taxon>
        <taxon>Pseudomonadota</taxon>
        <taxon>Alphaproteobacteria</taxon>
        <taxon>Hyphomicrobiales</taxon>
        <taxon>Methylocystaceae</taxon>
        <taxon>Methylocystis</taxon>
    </lineage>
</organism>
<accession>A0A9W6GZC9</accession>
<dbReference type="AlphaFoldDB" id="A0A9W6GZC9"/>
<evidence type="ECO:0000259" key="1">
    <source>
        <dbReference type="Pfam" id="PF08401"/>
    </source>
</evidence>
<dbReference type="PIRSF" id="PIRSF037112">
    <property type="entry name" value="Antirestriction_ArdC"/>
    <property type="match status" value="1"/>
</dbReference>
<feature type="domain" description="Polyvalent protein metallopeptidase" evidence="2">
    <location>
        <begin position="156"/>
        <end position="280"/>
    </location>
</feature>
<dbReference type="Pfam" id="PF08401">
    <property type="entry name" value="ArdcN"/>
    <property type="match status" value="1"/>
</dbReference>
<reference evidence="3" key="1">
    <citation type="journal article" date="2023" name="Int. J. Syst. Evol. Microbiol.">
        <title>Methylocystis iwaonis sp. nov., a type II methane-oxidizing bacterium from surface soil of a rice paddy field in Japan, and emended description of the genus Methylocystis (ex Whittenbury et al. 1970) Bowman et al. 1993.</title>
        <authorList>
            <person name="Kaise H."/>
            <person name="Sawadogo J.B."/>
            <person name="Alam M.S."/>
            <person name="Ueno C."/>
            <person name="Dianou D."/>
            <person name="Shinjo R."/>
            <person name="Asakawa S."/>
        </authorList>
    </citation>
    <scope>NUCLEOTIDE SEQUENCE</scope>
    <source>
        <strain evidence="3">LMG27198</strain>
    </source>
</reference>
<feature type="domain" description="N-terminal" evidence="1">
    <location>
        <begin position="12"/>
        <end position="132"/>
    </location>
</feature>
<dbReference type="InterPro" id="IPR041459">
    <property type="entry name" value="MPTase-PolyVal"/>
</dbReference>
<dbReference type="GO" id="GO:0003697">
    <property type="term" value="F:single-stranded DNA binding"/>
    <property type="evidence" value="ECO:0007669"/>
    <property type="project" value="InterPro"/>
</dbReference>
<comment type="caution">
    <text evidence="3">The sequence shown here is derived from an EMBL/GenBank/DDBJ whole genome shotgun (WGS) entry which is preliminary data.</text>
</comment>
<evidence type="ECO:0008006" key="5">
    <source>
        <dbReference type="Google" id="ProtNLM"/>
    </source>
</evidence>
<evidence type="ECO:0000313" key="3">
    <source>
        <dbReference type="EMBL" id="GLI95635.1"/>
    </source>
</evidence>
<protein>
    <recommendedName>
        <fullName evidence="5">DUF1738 domain-containing protein</fullName>
    </recommendedName>
</protein>
<dbReference type="InterPro" id="IPR017113">
    <property type="entry name" value="Antirestriction_ArdC"/>
</dbReference>
<dbReference type="Proteomes" id="UP001144323">
    <property type="component" value="Unassembled WGS sequence"/>
</dbReference>
<dbReference type="Pfam" id="PF18818">
    <property type="entry name" value="MPTase-PolyVal"/>
    <property type="match status" value="1"/>
</dbReference>
<dbReference type="InterPro" id="IPR013610">
    <property type="entry name" value="ArdC_N"/>
</dbReference>
<sequence>MSSRIQAGARADVYTRITAEIIAAIEVGASDWRAPWFHNGTSAACPTNVASNKRYRGINTVALWVAAKANGYSDGLWGTYRQWQDAGAQVRKGERSTTVVLWKQIASSDSADDDDGDDSGRVRMFARAFSVFNIAQVDGYERPPTSILPEEERLAHAEAFIANLGIKTVFGGSDACYAPSSDTVFMPDFASFRDAASFYGVWLHENGHASGAKHRLDRDLSGRFGSAAYAAEECCVEILSGLVLADLGIAHHPRPDHAAYIASWIKVLKDDPRAVFTAAGKAQQAADWMHEQQPAPASSNVTDETEAGHLASLFSSARCSKART</sequence>
<evidence type="ECO:0000313" key="4">
    <source>
        <dbReference type="Proteomes" id="UP001144323"/>
    </source>
</evidence>
<gene>
    <name evidence="3" type="ORF">LMG27198_46270</name>
</gene>
<keyword evidence="4" id="KW-1185">Reference proteome</keyword>